<dbReference type="PANTHER" id="PTHR10161:SF14">
    <property type="entry name" value="TARTRATE-RESISTANT ACID PHOSPHATASE TYPE 5"/>
    <property type="match status" value="1"/>
</dbReference>
<accession>A0A1H9TG07</accession>
<dbReference type="EMBL" id="FOGG01000022">
    <property type="protein sequence ID" value="SER95894.1"/>
    <property type="molecule type" value="Genomic_DNA"/>
</dbReference>
<evidence type="ECO:0000256" key="6">
    <source>
        <dbReference type="PIRSR" id="PIRSR000898-1"/>
    </source>
</evidence>
<comment type="catalytic activity">
    <reaction evidence="1 5">
        <text>a phosphate monoester + H2O = an alcohol + phosphate</text>
        <dbReference type="Rhea" id="RHEA:15017"/>
        <dbReference type="ChEBI" id="CHEBI:15377"/>
        <dbReference type="ChEBI" id="CHEBI:30879"/>
        <dbReference type="ChEBI" id="CHEBI:43474"/>
        <dbReference type="ChEBI" id="CHEBI:67140"/>
        <dbReference type="EC" id="3.1.3.2"/>
    </reaction>
</comment>
<feature type="binding site" evidence="6">
    <location>
        <position position="255"/>
    </location>
    <ligand>
        <name>Fe cation</name>
        <dbReference type="ChEBI" id="CHEBI:24875"/>
        <label>2</label>
    </ligand>
</feature>
<keyword evidence="5 6" id="KW-0408">Iron</keyword>
<dbReference type="PIRSF" id="PIRSF000898">
    <property type="entry name" value="Acid_Ptase_5"/>
    <property type="match status" value="1"/>
</dbReference>
<evidence type="ECO:0000256" key="1">
    <source>
        <dbReference type="ARBA" id="ARBA00000032"/>
    </source>
</evidence>
<dbReference type="CDD" id="cd07378">
    <property type="entry name" value="MPP_ACP5"/>
    <property type="match status" value="1"/>
</dbReference>
<evidence type="ECO:0000256" key="5">
    <source>
        <dbReference type="PIRNR" id="PIRNR000898"/>
    </source>
</evidence>
<comment type="cofactor">
    <cofactor evidence="6">
        <name>Fe cation</name>
        <dbReference type="ChEBI" id="CHEBI:24875"/>
    </cofactor>
    <text evidence="6">Binds 2 iron ions per subunit.</text>
</comment>
<evidence type="ECO:0000256" key="2">
    <source>
        <dbReference type="ARBA" id="ARBA00012646"/>
    </source>
</evidence>
<dbReference type="InterPro" id="IPR029052">
    <property type="entry name" value="Metallo-depent_PP-like"/>
</dbReference>
<dbReference type="GO" id="GO:0046872">
    <property type="term" value="F:metal ion binding"/>
    <property type="evidence" value="ECO:0007669"/>
    <property type="project" value="UniProtKB-KW"/>
</dbReference>
<proteinExistence type="predicted"/>
<evidence type="ECO:0000313" key="9">
    <source>
        <dbReference type="EMBL" id="SER95894.1"/>
    </source>
</evidence>
<feature type="signal peptide" evidence="7">
    <location>
        <begin position="1"/>
        <end position="19"/>
    </location>
</feature>
<dbReference type="Proteomes" id="UP000199572">
    <property type="component" value="Unassembled WGS sequence"/>
</dbReference>
<feature type="binding site" evidence="6">
    <location>
        <position position="83"/>
    </location>
    <ligand>
        <name>Fe cation</name>
        <dbReference type="ChEBI" id="CHEBI:24875"/>
        <label>1</label>
    </ligand>
</feature>
<protein>
    <recommendedName>
        <fullName evidence="2 5">acid phosphatase</fullName>
        <ecNumber evidence="2 5">3.1.3.2</ecNumber>
    </recommendedName>
</protein>
<feature type="chain" id="PRO_5011446333" description="acid phosphatase" evidence="7">
    <location>
        <begin position="20"/>
        <end position="326"/>
    </location>
</feature>
<evidence type="ECO:0000259" key="8">
    <source>
        <dbReference type="Pfam" id="PF00149"/>
    </source>
</evidence>
<feature type="binding site" evidence="6">
    <location>
        <position position="121"/>
    </location>
    <ligand>
        <name>Fe cation</name>
        <dbReference type="ChEBI" id="CHEBI:24875"/>
        <label>2</label>
    </ligand>
</feature>
<dbReference type="OrthoDB" id="9809781at2"/>
<sequence length="326" mass="36745">MIKHLPFLLFLMAFGSVKAQLLLKEPASNPAITKTITKTPGSLNFIAMGDWGRNGADHQKQVAKQMGLTATDVKAQFIISTGDNFYPSGVISAQDPSFKYSFEDIYTDFSLQWDWYVVLGNHDYKSNPDAQVEYSKISRRWKMPARYFAKKFPINGDLNNQVLIAFIDTNPLIPEFYKNSEYGPNVKGQDTTAQKRWLAKTLSDSDPSIKWKIVVGHHPMYTGGSRTDGYDTKAVRSSLKSVLDRYGVDVYLTGHEHSLQHIKPEGKTHHFISGAASEKTPVKLIENQQMAASTYGFMLFSINKDLIKVQTINDEGEIIYTTNIKK</sequence>
<dbReference type="Pfam" id="PF00149">
    <property type="entry name" value="Metallophos"/>
    <property type="match status" value="1"/>
</dbReference>
<dbReference type="SUPFAM" id="SSF56300">
    <property type="entry name" value="Metallo-dependent phosphatases"/>
    <property type="match status" value="1"/>
</dbReference>
<gene>
    <name evidence="9" type="ORF">SAMN04488023_12243</name>
</gene>
<keyword evidence="4 5" id="KW-0378">Hydrolase</keyword>
<keyword evidence="10" id="KW-1185">Reference proteome</keyword>
<dbReference type="AlphaFoldDB" id="A0A1H9TG07"/>
<dbReference type="InterPro" id="IPR024927">
    <property type="entry name" value="Acid_PPase"/>
</dbReference>
<dbReference type="InterPro" id="IPR051558">
    <property type="entry name" value="Metallophosphoesterase_PAP"/>
</dbReference>
<feature type="binding site" evidence="6">
    <location>
        <position position="83"/>
    </location>
    <ligand>
        <name>Fe cation</name>
        <dbReference type="ChEBI" id="CHEBI:24875"/>
        <label>2</label>
    </ligand>
</feature>
<name>A0A1H9TG07_9SPHI</name>
<evidence type="ECO:0000256" key="4">
    <source>
        <dbReference type="ARBA" id="ARBA00022801"/>
    </source>
</evidence>
<dbReference type="STRING" id="390241.SAMN04488023_12243"/>
<keyword evidence="3 7" id="KW-0732">Signal</keyword>
<dbReference type="Gene3D" id="3.60.21.10">
    <property type="match status" value="1"/>
</dbReference>
<evidence type="ECO:0000256" key="3">
    <source>
        <dbReference type="ARBA" id="ARBA00022729"/>
    </source>
</evidence>
<feature type="domain" description="Calcineurin-like phosphoesterase" evidence="8">
    <location>
        <begin position="44"/>
        <end position="258"/>
    </location>
</feature>
<dbReference type="RefSeq" id="WP_090886322.1">
    <property type="nucleotide sequence ID" value="NZ_FOGG01000022.1"/>
</dbReference>
<dbReference type="GO" id="GO:0003993">
    <property type="term" value="F:acid phosphatase activity"/>
    <property type="evidence" value="ECO:0007669"/>
    <property type="project" value="UniProtKB-UniRule"/>
</dbReference>
<evidence type="ECO:0000313" key="10">
    <source>
        <dbReference type="Proteomes" id="UP000199572"/>
    </source>
</evidence>
<evidence type="ECO:0000256" key="7">
    <source>
        <dbReference type="SAM" id="SignalP"/>
    </source>
</evidence>
<dbReference type="InterPro" id="IPR004843">
    <property type="entry name" value="Calcineurin-like_PHP"/>
</dbReference>
<reference evidence="9 10" key="1">
    <citation type="submission" date="2016-10" db="EMBL/GenBank/DDBJ databases">
        <authorList>
            <person name="de Groot N.N."/>
        </authorList>
    </citation>
    <scope>NUCLEOTIDE SEQUENCE [LARGE SCALE GENOMIC DNA]</scope>
    <source>
        <strain evidence="9 10">DSM 18610</strain>
    </source>
</reference>
<keyword evidence="6" id="KW-0479">Metal-binding</keyword>
<dbReference type="PANTHER" id="PTHR10161">
    <property type="entry name" value="TARTRATE-RESISTANT ACID PHOSPHATASE TYPE 5"/>
    <property type="match status" value="1"/>
</dbReference>
<dbReference type="EC" id="3.1.3.2" evidence="2 5"/>
<feature type="binding site" evidence="6">
    <location>
        <position position="86"/>
    </location>
    <ligand>
        <name>Fe cation</name>
        <dbReference type="ChEBI" id="CHEBI:24875"/>
        <label>1</label>
    </ligand>
</feature>
<feature type="binding site" evidence="6">
    <location>
        <position position="257"/>
    </location>
    <ligand>
        <name>Fe cation</name>
        <dbReference type="ChEBI" id="CHEBI:24875"/>
        <label>1</label>
    </ligand>
</feature>
<feature type="binding site" evidence="6">
    <location>
        <position position="217"/>
    </location>
    <ligand>
        <name>Fe cation</name>
        <dbReference type="ChEBI" id="CHEBI:24875"/>
        <label>2</label>
    </ligand>
</feature>
<organism evidence="9 10">
    <name type="scientific">Pedobacter rhizosphaerae</name>
    <dbReference type="NCBI Taxonomy" id="390241"/>
    <lineage>
        <taxon>Bacteria</taxon>
        <taxon>Pseudomonadati</taxon>
        <taxon>Bacteroidota</taxon>
        <taxon>Sphingobacteriia</taxon>
        <taxon>Sphingobacteriales</taxon>
        <taxon>Sphingobacteriaceae</taxon>
        <taxon>Pedobacter</taxon>
    </lineage>
</organism>
<feature type="binding site" evidence="6">
    <location>
        <position position="50"/>
    </location>
    <ligand>
        <name>Fe cation</name>
        <dbReference type="ChEBI" id="CHEBI:24875"/>
        <label>1</label>
    </ligand>
</feature>